<evidence type="ECO:0000313" key="1">
    <source>
        <dbReference type="EMBL" id="PUA32309.1"/>
    </source>
</evidence>
<accession>A0A2R7Y4K1</accession>
<proteinExistence type="predicted"/>
<gene>
    <name evidence="1" type="ORF">B7O98_06520</name>
</gene>
<dbReference type="AlphaFoldDB" id="A0A2R7Y4K1"/>
<dbReference type="SUPFAM" id="SSF143437">
    <property type="entry name" value="THUMP domain-like"/>
    <property type="match status" value="1"/>
</dbReference>
<dbReference type="EMBL" id="NBVN01000004">
    <property type="protein sequence ID" value="PUA32309.1"/>
    <property type="molecule type" value="Genomic_DNA"/>
</dbReference>
<comment type="caution">
    <text evidence="1">The sequence shown here is derived from an EMBL/GenBank/DDBJ whole genome shotgun (WGS) entry which is preliminary data.</text>
</comment>
<organism evidence="1 2">
    <name type="scientific">Zestosphaera tikiterensis</name>
    <dbReference type="NCBI Taxonomy" id="1973259"/>
    <lineage>
        <taxon>Archaea</taxon>
        <taxon>Thermoproteota</taxon>
        <taxon>Thermoprotei</taxon>
        <taxon>Desulfurococcales</taxon>
        <taxon>Desulfurococcaceae</taxon>
        <taxon>Zestosphaera</taxon>
    </lineage>
</organism>
<reference evidence="1 2" key="1">
    <citation type="journal article" date="2018" name="Syst. Appl. Microbiol.">
        <title>A new symbiotic nanoarchaeote (Candidatus Nanoclepta minutus) and its host (Zestosphaera tikiterensis gen. nov., sp. nov.) from a New Zealand hot spring.</title>
        <authorList>
            <person name="St John E."/>
            <person name="Liu Y."/>
            <person name="Podar M."/>
            <person name="Stott M.B."/>
            <person name="Meneghin J."/>
            <person name="Chen Z."/>
            <person name="Lagutin K."/>
            <person name="Mitchell K."/>
            <person name="Reysenbach A.L."/>
        </authorList>
    </citation>
    <scope>NUCLEOTIDE SEQUENCE [LARGE SCALE GENOMIC DNA]</scope>
    <source>
        <strain evidence="1">NZ3</strain>
    </source>
</reference>
<dbReference type="Proteomes" id="UP000244093">
    <property type="component" value="Unassembled WGS sequence"/>
</dbReference>
<name>A0A2R7Y4K1_9CREN</name>
<protein>
    <submittedName>
        <fullName evidence="1">Uncharacterized protein</fullName>
    </submittedName>
</protein>
<sequence length="175" mass="19991">MFNLIVIHEPGSDNWRWVRNQLRQLLGSSARYISSYQSVILYSVDGDPHVVAEDIRGKLAVSGTPVIRVIPVDVVVEPYIDKVVKAVKELAVKIPPNDTFRITMQGHIFGYTSEGRRYLMHTLEAIKEIAEYVDRPVNLENPSWVLLIKVVKFMRGRRLASISLLKPEELRRIAV</sequence>
<evidence type="ECO:0000313" key="2">
    <source>
        <dbReference type="Proteomes" id="UP000244093"/>
    </source>
</evidence>